<proteinExistence type="predicted"/>
<keyword evidence="2" id="KW-1185">Reference proteome</keyword>
<dbReference type="InParanoid" id="M1DL25"/>
<reference evidence="1" key="2">
    <citation type="submission" date="2015-06" db="UniProtKB">
        <authorList>
            <consortium name="EnsemblPlants"/>
        </authorList>
    </citation>
    <scope>IDENTIFICATION</scope>
    <source>
        <strain evidence="1">DM1-3 516 R44</strain>
    </source>
</reference>
<reference evidence="2" key="1">
    <citation type="journal article" date="2011" name="Nature">
        <title>Genome sequence and analysis of the tuber crop potato.</title>
        <authorList>
            <consortium name="The Potato Genome Sequencing Consortium"/>
        </authorList>
    </citation>
    <scope>NUCLEOTIDE SEQUENCE [LARGE SCALE GENOMIC DNA]</scope>
    <source>
        <strain evidence="2">cv. DM1-3 516 R44</strain>
    </source>
</reference>
<accession>M1DL25</accession>
<dbReference type="Proteomes" id="UP000011115">
    <property type="component" value="Unassembled WGS sequence"/>
</dbReference>
<dbReference type="AlphaFoldDB" id="M1DL25"/>
<organism evidence="1 2">
    <name type="scientific">Solanum tuberosum</name>
    <name type="common">Potato</name>
    <dbReference type="NCBI Taxonomy" id="4113"/>
    <lineage>
        <taxon>Eukaryota</taxon>
        <taxon>Viridiplantae</taxon>
        <taxon>Streptophyta</taxon>
        <taxon>Embryophyta</taxon>
        <taxon>Tracheophyta</taxon>
        <taxon>Spermatophyta</taxon>
        <taxon>Magnoliopsida</taxon>
        <taxon>eudicotyledons</taxon>
        <taxon>Gunneridae</taxon>
        <taxon>Pentapetalae</taxon>
        <taxon>asterids</taxon>
        <taxon>lamiids</taxon>
        <taxon>Solanales</taxon>
        <taxon>Solanaceae</taxon>
        <taxon>Solanoideae</taxon>
        <taxon>Solaneae</taxon>
        <taxon>Solanum</taxon>
    </lineage>
</organism>
<dbReference type="HOGENOM" id="CLU_2008001_0_0_1"/>
<evidence type="ECO:0000313" key="2">
    <source>
        <dbReference type="Proteomes" id="UP000011115"/>
    </source>
</evidence>
<dbReference type="EnsemblPlants" id="PGSC0003DMT400090736">
    <property type="protein sequence ID" value="PGSC0003DMT400090736"/>
    <property type="gene ID" value="PGSC0003DMG400040307"/>
</dbReference>
<dbReference type="Gramene" id="PGSC0003DMT400090736">
    <property type="protein sequence ID" value="PGSC0003DMT400090736"/>
    <property type="gene ID" value="PGSC0003DMG400040307"/>
</dbReference>
<dbReference type="PaxDb" id="4113-PGSC0003DMT400090736"/>
<protein>
    <submittedName>
        <fullName evidence="1">Uncharacterized protein</fullName>
    </submittedName>
</protein>
<name>M1DL25_SOLTU</name>
<sequence length="124" mass="13273">MVVVHSFYVLPFFPPPLMRIDTIGEIMGGGVSGSDGIPEDCGISTTKEDMIVILSMVATEVAARVNSSSGKDGEGNVLKLPVTIEVNIADYKGAIFLLDSYHKFSRGEGKGVGVRLCTFYTINL</sequence>
<evidence type="ECO:0000313" key="1">
    <source>
        <dbReference type="EnsemblPlants" id="PGSC0003DMT400090736"/>
    </source>
</evidence>